<evidence type="ECO:0000313" key="2">
    <source>
        <dbReference type="EMBL" id="WOT02139.1"/>
    </source>
</evidence>
<evidence type="ECO:0000313" key="3">
    <source>
        <dbReference type="Proteomes" id="UP000234560"/>
    </source>
</evidence>
<dbReference type="Gene3D" id="3.40.1710.10">
    <property type="entry name" value="abc type-2 transporter like domain"/>
    <property type="match status" value="1"/>
</dbReference>
<name>A0AAF0YUH5_9CORY</name>
<feature type="region of interest" description="Disordered" evidence="1">
    <location>
        <begin position="85"/>
        <end position="122"/>
    </location>
</feature>
<dbReference type="Proteomes" id="UP000234560">
    <property type="component" value="Chromosome"/>
</dbReference>
<feature type="compositionally biased region" description="Basic and acidic residues" evidence="1">
    <location>
        <begin position="92"/>
        <end position="122"/>
    </location>
</feature>
<gene>
    <name evidence="2" type="ORF">CYJ47_13005</name>
</gene>
<reference evidence="2" key="1">
    <citation type="submission" date="2017-12" db="EMBL/GenBank/DDBJ databases">
        <authorList>
            <person name="Thomas-White K."/>
            <person name="Wolfe A.J."/>
        </authorList>
    </citation>
    <scope>NUCLEOTIDE SEQUENCE</scope>
    <source>
        <strain evidence="2">UMB0763</strain>
    </source>
</reference>
<evidence type="ECO:0000256" key="1">
    <source>
        <dbReference type="SAM" id="MobiDB-lite"/>
    </source>
</evidence>
<organism evidence="2 3">
    <name type="scientific">Corynebacterium pyruviciproducens</name>
    <dbReference type="NCBI Taxonomy" id="598660"/>
    <lineage>
        <taxon>Bacteria</taxon>
        <taxon>Bacillati</taxon>
        <taxon>Actinomycetota</taxon>
        <taxon>Actinomycetes</taxon>
        <taxon>Mycobacteriales</taxon>
        <taxon>Corynebacteriaceae</taxon>
        <taxon>Corynebacterium</taxon>
    </lineage>
</organism>
<dbReference type="RefSeq" id="WP_143485534.1">
    <property type="nucleotide sequence ID" value="NZ_CP136958.1"/>
</dbReference>
<proteinExistence type="predicted"/>
<sequence length="135" mass="14143">MVAGDQVVEKLTGNTEAPVRWTAVDDPVALDEALEHNEYYGAVIIPKDFTASQLAAKAGQGQPAQLQVILDNGKNPMVANSMKAALGRQRAHHGDPHGGGHGKREPGGRHAHAADGHHAAHPHVADLRVAALAGR</sequence>
<dbReference type="AlphaFoldDB" id="A0AAF0YUH5"/>
<accession>A0AAF0YUH5</accession>
<dbReference type="KEGG" id="cpyr:CYJ47_13005"/>
<reference evidence="2" key="2">
    <citation type="submission" date="2023-10" db="EMBL/GenBank/DDBJ databases">
        <authorList>
            <person name="Choi B."/>
        </authorList>
    </citation>
    <scope>NUCLEOTIDE SEQUENCE</scope>
    <source>
        <strain evidence="2">UMB0763</strain>
    </source>
</reference>
<protein>
    <submittedName>
        <fullName evidence="2">Uncharacterized protein</fullName>
    </submittedName>
</protein>
<dbReference type="EMBL" id="CP136958">
    <property type="protein sequence ID" value="WOT02139.1"/>
    <property type="molecule type" value="Genomic_DNA"/>
</dbReference>